<accession>A0A172USI3</accession>
<dbReference type="STRING" id="1682113.A7U43_23880"/>
<dbReference type="KEGG" id="madi:A7U43_23880"/>
<dbReference type="InterPro" id="IPR046719">
    <property type="entry name" value="DUF6611"/>
</dbReference>
<keyword evidence="1" id="KW-1133">Transmembrane helix</keyword>
<keyword evidence="3" id="KW-1185">Reference proteome</keyword>
<dbReference type="Proteomes" id="UP000077143">
    <property type="component" value="Chromosome"/>
</dbReference>
<dbReference type="AlphaFoldDB" id="A0A172USI3"/>
<evidence type="ECO:0000313" key="2">
    <source>
        <dbReference type="EMBL" id="ANE81900.1"/>
    </source>
</evidence>
<organism evidence="2 3">
    <name type="scientific">Mycobacterium adipatum</name>
    <dbReference type="NCBI Taxonomy" id="1682113"/>
    <lineage>
        <taxon>Bacteria</taxon>
        <taxon>Bacillati</taxon>
        <taxon>Actinomycetota</taxon>
        <taxon>Actinomycetes</taxon>
        <taxon>Mycobacteriales</taxon>
        <taxon>Mycobacteriaceae</taxon>
        <taxon>Mycobacterium</taxon>
    </lineage>
</organism>
<name>A0A172USI3_9MYCO</name>
<keyword evidence="1" id="KW-0812">Transmembrane</keyword>
<proteinExistence type="predicted"/>
<reference evidence="2 3" key="1">
    <citation type="submission" date="2016-05" db="EMBL/GenBank/DDBJ databases">
        <title>Complete genome sequence of a phthalic acid esters degrading Mycobacterium sp. YC-RL4.</title>
        <authorList>
            <person name="Ren L."/>
            <person name="Fan S."/>
            <person name="Ruth N."/>
            <person name="Jia Y."/>
            <person name="Wang J."/>
            <person name="Qiao C."/>
        </authorList>
    </citation>
    <scope>NUCLEOTIDE SEQUENCE [LARGE SCALE GENOMIC DNA]</scope>
    <source>
        <strain evidence="2 3">YC-RL4</strain>
    </source>
</reference>
<dbReference type="OrthoDB" id="5118875at2"/>
<sequence>MTYTIKRLWQLLLDGDTEWGTLAIRPQRWGATSYRIVMYPPGITAEQRRRVRLWRGCYAWGAALWLCATAVLSGFTTPWTAVVIASAITAAAGAVAGARAKDTRKLVRSAEVTVLSPDTDRAALARARLIVTIGAAMTKVDAMRNDGTLGLTQHELMWWHAYEQLDRNTAIPSFGRYGVVR</sequence>
<feature type="transmembrane region" description="Helical" evidence="1">
    <location>
        <begin position="81"/>
        <end position="98"/>
    </location>
</feature>
<evidence type="ECO:0000313" key="3">
    <source>
        <dbReference type="Proteomes" id="UP000077143"/>
    </source>
</evidence>
<feature type="transmembrane region" description="Helical" evidence="1">
    <location>
        <begin position="57"/>
        <end position="75"/>
    </location>
</feature>
<evidence type="ECO:0000256" key="1">
    <source>
        <dbReference type="SAM" id="Phobius"/>
    </source>
</evidence>
<protein>
    <submittedName>
        <fullName evidence="2">Uncharacterized protein</fullName>
    </submittedName>
</protein>
<dbReference type="RefSeq" id="WP_067999984.1">
    <property type="nucleotide sequence ID" value="NZ_CP015596.1"/>
</dbReference>
<dbReference type="Pfam" id="PF20315">
    <property type="entry name" value="DUF6611"/>
    <property type="match status" value="1"/>
</dbReference>
<gene>
    <name evidence="2" type="ORF">A7U43_23880</name>
</gene>
<dbReference type="EMBL" id="CP015596">
    <property type="protein sequence ID" value="ANE81900.1"/>
    <property type="molecule type" value="Genomic_DNA"/>
</dbReference>
<keyword evidence="1" id="KW-0472">Membrane</keyword>